<keyword evidence="1" id="KW-0805">Transcription regulation</keyword>
<gene>
    <name evidence="6" type="ORF">HCN08_09675</name>
</gene>
<dbReference type="EMBL" id="JAATEJ010000005">
    <property type="protein sequence ID" value="NJP43668.1"/>
    <property type="molecule type" value="Genomic_DNA"/>
</dbReference>
<keyword evidence="2" id="KW-0238">DNA-binding</keyword>
<dbReference type="InterPro" id="IPR050204">
    <property type="entry name" value="AraC_XylS_family_regulators"/>
</dbReference>
<evidence type="ECO:0000256" key="4">
    <source>
        <dbReference type="SAM" id="MobiDB-lite"/>
    </source>
</evidence>
<comment type="caution">
    <text evidence="6">The sequence shown here is derived from an EMBL/GenBank/DDBJ whole genome shotgun (WGS) entry which is preliminary data.</text>
</comment>
<dbReference type="InterPro" id="IPR032783">
    <property type="entry name" value="AraC_lig"/>
</dbReference>
<keyword evidence="7" id="KW-1185">Reference proteome</keyword>
<accession>A0ABX0ZIK6</accession>
<dbReference type="PANTHER" id="PTHR46796:SF13">
    <property type="entry name" value="HTH-TYPE TRANSCRIPTIONAL ACTIVATOR RHAS"/>
    <property type="match status" value="1"/>
</dbReference>
<sequence>MDILSDAVAATRTGRPRWGLVRHAAPWAREFAPAPGTAAVHVVLSGTCVLRPAGRGAAEAAATARAGPGDVLVVPHGLGYALGDVPRAGGQDAAGERPRAHVPAPATPYADEPGPAPGGEVTALLSGGYRYDPRHVHPLLAELPPVLHLPAAPARHPEVAAAVRLLAGELERPRLGTDVLVPPLLDALLPYVLRAWYADRARRAEQAAGPGGAVDRTGGWAAALADPPVAAALRAMHRSPAAPWTVERLAREAGLSRAAFARRFAALTGRPPLAYLTWWRMTLAARLLADSALPLAAVASRVGYTSEFAFAHAFKRWRGQAPGRYRRAQAELPPPRTAAD</sequence>
<dbReference type="InterPro" id="IPR018062">
    <property type="entry name" value="HTH_AraC-typ_CS"/>
</dbReference>
<evidence type="ECO:0000259" key="5">
    <source>
        <dbReference type="PROSITE" id="PS01124"/>
    </source>
</evidence>
<proteinExistence type="predicted"/>
<evidence type="ECO:0000313" key="6">
    <source>
        <dbReference type="EMBL" id="NJP43668.1"/>
    </source>
</evidence>
<evidence type="ECO:0000256" key="2">
    <source>
        <dbReference type="ARBA" id="ARBA00023125"/>
    </source>
</evidence>
<reference evidence="6 7" key="1">
    <citation type="submission" date="2020-03" db="EMBL/GenBank/DDBJ databases">
        <title>WGS of actinomycetes isolated from Thailand.</title>
        <authorList>
            <person name="Thawai C."/>
        </authorList>
    </citation>
    <scope>NUCLEOTIDE SEQUENCE [LARGE SCALE GENOMIC DNA]</scope>
    <source>
        <strain evidence="6 7">PRB2-1</strain>
    </source>
</reference>
<organism evidence="6 7">
    <name type="scientific">Actinacidiphila epipremni</name>
    <dbReference type="NCBI Taxonomy" id="2053013"/>
    <lineage>
        <taxon>Bacteria</taxon>
        <taxon>Bacillati</taxon>
        <taxon>Actinomycetota</taxon>
        <taxon>Actinomycetes</taxon>
        <taxon>Kitasatosporales</taxon>
        <taxon>Streptomycetaceae</taxon>
        <taxon>Actinacidiphila</taxon>
    </lineage>
</organism>
<dbReference type="PROSITE" id="PS00041">
    <property type="entry name" value="HTH_ARAC_FAMILY_1"/>
    <property type="match status" value="1"/>
</dbReference>
<dbReference type="SUPFAM" id="SSF46689">
    <property type="entry name" value="Homeodomain-like"/>
    <property type="match status" value="2"/>
</dbReference>
<dbReference type="Pfam" id="PF12833">
    <property type="entry name" value="HTH_18"/>
    <property type="match status" value="1"/>
</dbReference>
<dbReference type="Gene3D" id="1.10.10.60">
    <property type="entry name" value="Homeodomain-like"/>
    <property type="match status" value="2"/>
</dbReference>
<keyword evidence="3" id="KW-0804">Transcription</keyword>
<evidence type="ECO:0000313" key="7">
    <source>
        <dbReference type="Proteomes" id="UP000734511"/>
    </source>
</evidence>
<evidence type="ECO:0000256" key="3">
    <source>
        <dbReference type="ARBA" id="ARBA00023163"/>
    </source>
</evidence>
<dbReference type="RefSeq" id="WP_167982516.1">
    <property type="nucleotide sequence ID" value="NZ_JAATEJ010000005.1"/>
</dbReference>
<feature type="region of interest" description="Disordered" evidence="4">
    <location>
        <begin position="88"/>
        <end position="116"/>
    </location>
</feature>
<feature type="domain" description="HTH araC/xylS-type" evidence="5">
    <location>
        <begin position="230"/>
        <end position="328"/>
    </location>
</feature>
<dbReference type="Proteomes" id="UP000734511">
    <property type="component" value="Unassembled WGS sequence"/>
</dbReference>
<name>A0ABX0ZIK6_9ACTN</name>
<dbReference type="PROSITE" id="PS01124">
    <property type="entry name" value="HTH_ARAC_FAMILY_2"/>
    <property type="match status" value="1"/>
</dbReference>
<dbReference type="SMART" id="SM00342">
    <property type="entry name" value="HTH_ARAC"/>
    <property type="match status" value="1"/>
</dbReference>
<dbReference type="InterPro" id="IPR018060">
    <property type="entry name" value="HTH_AraC"/>
</dbReference>
<dbReference type="Pfam" id="PF12852">
    <property type="entry name" value="Cupin_6"/>
    <property type="match status" value="1"/>
</dbReference>
<protein>
    <submittedName>
        <fullName evidence="6">AraC family transcriptional regulator</fullName>
    </submittedName>
</protein>
<dbReference type="PANTHER" id="PTHR46796">
    <property type="entry name" value="HTH-TYPE TRANSCRIPTIONAL ACTIVATOR RHAS-RELATED"/>
    <property type="match status" value="1"/>
</dbReference>
<evidence type="ECO:0000256" key="1">
    <source>
        <dbReference type="ARBA" id="ARBA00023015"/>
    </source>
</evidence>
<dbReference type="InterPro" id="IPR009057">
    <property type="entry name" value="Homeodomain-like_sf"/>
</dbReference>